<sequence>MNLRICLVCLLFFSIILKSAAQNEFNYFGAVVLSDSLSITYKLSFTENNGKIKGYSVTDLGGDHETQSNIFGEYLKDKNELNFRETGIVYTKSPVSQQDFCFVHATVKNFNLDKSKNIKTNFVGLFSDNTQCIDGKIFLNTQESVEKRIQKVSKKISNSKMVPDSIKAKMSSLKLMDAGKLNVLRKNEVLSVFSKANTITLTVFDGGKEDGDKISVFVNGEVVLNNYEAKNEKRKIKIELKAQKTSVKIKANNEGQIAPNTVIVQIEDGVNTIKATSNLKLNETTQIDFLKNK</sequence>
<dbReference type="Proteomes" id="UP000032229">
    <property type="component" value="Chromosome"/>
</dbReference>
<organism evidence="2 3">
    <name type="scientific">Siansivirga zeaxanthinifaciens CC-SAMT-1</name>
    <dbReference type="NCBI Taxonomy" id="1454006"/>
    <lineage>
        <taxon>Bacteria</taxon>
        <taxon>Pseudomonadati</taxon>
        <taxon>Bacteroidota</taxon>
        <taxon>Flavobacteriia</taxon>
        <taxon>Flavobacteriales</taxon>
        <taxon>Flavobacteriaceae</taxon>
        <taxon>Siansivirga</taxon>
    </lineage>
</organism>
<dbReference type="OrthoDB" id="639821at2"/>
<dbReference type="STRING" id="1454006.AW14_12785"/>
<dbReference type="EMBL" id="CP007202">
    <property type="protein sequence ID" value="AJR04964.1"/>
    <property type="molecule type" value="Genomic_DNA"/>
</dbReference>
<keyword evidence="3" id="KW-1185">Reference proteome</keyword>
<dbReference type="HOGENOM" id="CLU_942503_0_0_10"/>
<proteinExistence type="predicted"/>
<gene>
    <name evidence="2" type="ORF">AW14_12785</name>
</gene>
<protein>
    <submittedName>
        <fullName evidence="2">Uncharacterized protein</fullName>
    </submittedName>
</protein>
<evidence type="ECO:0000313" key="2">
    <source>
        <dbReference type="EMBL" id="AJR04964.1"/>
    </source>
</evidence>
<evidence type="ECO:0000313" key="3">
    <source>
        <dbReference type="Proteomes" id="UP000032229"/>
    </source>
</evidence>
<evidence type="ECO:0000256" key="1">
    <source>
        <dbReference type="SAM" id="SignalP"/>
    </source>
</evidence>
<name>A0A0C5WIH1_9FLAO</name>
<accession>A0A0C5WIH1</accession>
<dbReference type="RefSeq" id="WP_044639111.1">
    <property type="nucleotide sequence ID" value="NZ_CP007202.1"/>
</dbReference>
<reference evidence="2 3" key="1">
    <citation type="submission" date="2014-02" db="EMBL/GenBank/DDBJ databases">
        <authorList>
            <person name="Young C.-C."/>
            <person name="Hameed A."/>
            <person name="Huang H.-C."/>
            <person name="Shahina M."/>
        </authorList>
    </citation>
    <scope>NUCLEOTIDE SEQUENCE [LARGE SCALE GENOMIC DNA]</scope>
    <source>
        <strain evidence="2 3">CC-SAMT-1</strain>
    </source>
</reference>
<feature type="signal peptide" evidence="1">
    <location>
        <begin position="1"/>
        <end position="20"/>
    </location>
</feature>
<dbReference type="KEGG" id="sze:AW14_12785"/>
<dbReference type="AlphaFoldDB" id="A0A0C5WIH1"/>
<feature type="chain" id="PRO_5002184156" evidence="1">
    <location>
        <begin position="21"/>
        <end position="293"/>
    </location>
</feature>
<keyword evidence="1" id="KW-0732">Signal</keyword>